<gene>
    <name evidence="1" type="ORF">FHS83_003712</name>
</gene>
<name>A0A846N301_9PROT</name>
<comment type="caution">
    <text evidence="1">The sequence shown here is derived from an EMBL/GenBank/DDBJ whole genome shotgun (WGS) entry which is preliminary data.</text>
</comment>
<dbReference type="CDD" id="cd18724">
    <property type="entry name" value="PIN_LabA-like"/>
    <property type="match status" value="1"/>
</dbReference>
<dbReference type="Proteomes" id="UP000570514">
    <property type="component" value="Unassembled WGS sequence"/>
</dbReference>
<evidence type="ECO:0000313" key="2">
    <source>
        <dbReference type="Proteomes" id="UP000570514"/>
    </source>
</evidence>
<sequence length="211" mass="23728">MAVHVFIDNSNIFGGAQRAAATIEPGIPWCAIRVYYRNLFSLLEAGRKVETRVLGGSVPPGNDELWEYARRQHYSTDLLKRVEADDGRLVEQAVDEMLHFRIANALLDYEAPQTLIIASGDGRENNRDASFPNQIRRALRRGWDVEVYSWSEQLNGLFARMASEGDGHLIVRTLNPYYSSLTFVRGGTYSVYGSTTTISDRIVAPLRSREG</sequence>
<dbReference type="Gene3D" id="3.40.50.1010">
    <property type="entry name" value="5'-nuclease"/>
    <property type="match status" value="1"/>
</dbReference>
<evidence type="ECO:0008006" key="3">
    <source>
        <dbReference type="Google" id="ProtNLM"/>
    </source>
</evidence>
<dbReference type="EMBL" id="JAASRM010000001">
    <property type="protein sequence ID" value="NIK90394.1"/>
    <property type="molecule type" value="Genomic_DNA"/>
</dbReference>
<organism evidence="1 2">
    <name type="scientific">Rhizomicrobium palustre</name>
    <dbReference type="NCBI Taxonomy" id="189966"/>
    <lineage>
        <taxon>Bacteria</taxon>
        <taxon>Pseudomonadati</taxon>
        <taxon>Pseudomonadota</taxon>
        <taxon>Alphaproteobacteria</taxon>
        <taxon>Micropepsales</taxon>
        <taxon>Micropepsaceae</taxon>
        <taxon>Rhizomicrobium</taxon>
    </lineage>
</organism>
<dbReference type="AlphaFoldDB" id="A0A846N301"/>
<protein>
    <recommendedName>
        <fullName evidence="3">NYN domain-containing protein</fullName>
    </recommendedName>
</protein>
<proteinExistence type="predicted"/>
<keyword evidence="2" id="KW-1185">Reference proteome</keyword>
<accession>A0A846N301</accession>
<dbReference type="RefSeq" id="WP_167084915.1">
    <property type="nucleotide sequence ID" value="NZ_BAAADC010000001.1"/>
</dbReference>
<reference evidence="1 2" key="1">
    <citation type="submission" date="2020-03" db="EMBL/GenBank/DDBJ databases">
        <title>Genomic Encyclopedia of Type Strains, Phase IV (KMG-IV): sequencing the most valuable type-strain genomes for metagenomic binning, comparative biology and taxonomic classification.</title>
        <authorList>
            <person name="Goeker M."/>
        </authorList>
    </citation>
    <scope>NUCLEOTIDE SEQUENCE [LARGE SCALE GENOMIC DNA]</scope>
    <source>
        <strain evidence="1 2">DSM 19867</strain>
    </source>
</reference>
<evidence type="ECO:0000313" key="1">
    <source>
        <dbReference type="EMBL" id="NIK90394.1"/>
    </source>
</evidence>